<dbReference type="EMBL" id="CM029042">
    <property type="protein sequence ID" value="KAG2620685.1"/>
    <property type="molecule type" value="Genomic_DNA"/>
</dbReference>
<reference evidence="3" key="1">
    <citation type="submission" date="2020-05" db="EMBL/GenBank/DDBJ databases">
        <title>WGS assembly of Panicum virgatum.</title>
        <authorList>
            <person name="Lovell J.T."/>
            <person name="Jenkins J."/>
            <person name="Shu S."/>
            <person name="Juenger T.E."/>
            <person name="Schmutz J."/>
        </authorList>
    </citation>
    <scope>NUCLEOTIDE SEQUENCE</scope>
    <source>
        <strain evidence="3">AP13</strain>
    </source>
</reference>
<evidence type="ECO:0000313" key="3">
    <source>
        <dbReference type="EMBL" id="KAG2620685.1"/>
    </source>
</evidence>
<comment type="caution">
    <text evidence="3">The sequence shown here is derived from an EMBL/GenBank/DDBJ whole genome shotgun (WGS) entry which is preliminary data.</text>
</comment>
<evidence type="ECO:0000313" key="4">
    <source>
        <dbReference type="Proteomes" id="UP000823388"/>
    </source>
</evidence>
<keyword evidence="4" id="KW-1185">Reference proteome</keyword>
<evidence type="ECO:0000256" key="1">
    <source>
        <dbReference type="ARBA" id="ARBA00022737"/>
    </source>
</evidence>
<evidence type="ECO:0000259" key="2">
    <source>
        <dbReference type="Pfam" id="PF23598"/>
    </source>
</evidence>
<organism evidence="3 4">
    <name type="scientific">Panicum virgatum</name>
    <name type="common">Blackwell switchgrass</name>
    <dbReference type="NCBI Taxonomy" id="38727"/>
    <lineage>
        <taxon>Eukaryota</taxon>
        <taxon>Viridiplantae</taxon>
        <taxon>Streptophyta</taxon>
        <taxon>Embryophyta</taxon>
        <taxon>Tracheophyta</taxon>
        <taxon>Spermatophyta</taxon>
        <taxon>Magnoliopsida</taxon>
        <taxon>Liliopsida</taxon>
        <taxon>Poales</taxon>
        <taxon>Poaceae</taxon>
        <taxon>PACMAD clade</taxon>
        <taxon>Panicoideae</taxon>
        <taxon>Panicodae</taxon>
        <taxon>Paniceae</taxon>
        <taxon>Panicinae</taxon>
        <taxon>Panicum</taxon>
        <taxon>Panicum sect. Hiantes</taxon>
    </lineage>
</organism>
<dbReference type="AlphaFoldDB" id="A0A8T0UFE4"/>
<feature type="domain" description="Disease resistance R13L4/SHOC-2-like LRR" evidence="2">
    <location>
        <begin position="13"/>
        <end position="139"/>
    </location>
</feature>
<dbReference type="Pfam" id="PF23598">
    <property type="entry name" value="LRR_14"/>
    <property type="match status" value="1"/>
</dbReference>
<sequence>MAQANMLAYVRKLHVEPLLGKDVQVLAHMPCLGYLSLQAKTVPEESIIICSNAFQVLKQFDFSYKLSCLTFEPGAMPRLKKLRISYDSRGPGSEHEEVSPVAGVEHLESLEEVNVALYAKRGEGSRLESLCREFIQRHQRCESMNINVRYREDDD</sequence>
<protein>
    <recommendedName>
        <fullName evidence="2">Disease resistance R13L4/SHOC-2-like LRR domain-containing protein</fullName>
    </recommendedName>
</protein>
<gene>
    <name evidence="3" type="ORF">PVAP13_3NG210301</name>
</gene>
<proteinExistence type="predicted"/>
<dbReference type="InterPro" id="IPR055414">
    <property type="entry name" value="LRR_R13L4/SHOC2-like"/>
</dbReference>
<name>A0A8T0UFE4_PANVG</name>
<keyword evidence="1" id="KW-0677">Repeat</keyword>
<accession>A0A8T0UFE4</accession>
<dbReference type="Proteomes" id="UP000823388">
    <property type="component" value="Chromosome 3N"/>
</dbReference>